<gene>
    <name evidence="1" type="ORF">Deia_00525</name>
</gene>
<keyword evidence="2" id="KW-1185">Reference proteome</keyword>
<sequence>MRKRLCEENEFPAIKSRDFAEGVRHVNDLCKEILSYDIIYRNKWNKIQNSITDPIHKAFYLFDYYCLQKNYHTGFFHPVSKHWVSMDDSRLNGIKTACILFDDEFELEIIAKYANGSEKWAIFRKGSQEINSGIKKELSHDDEIIRIKNKFYSASSTFEDRKNAIEDLCNYLEKNGRTERLKKELNFKGETGKNCDAVSGFFNFVNNCNIRHAFNATLSQNNPEPTENQLQIFFDFGLSLARFANSIDEKAKNSIDKTTENSVDEETDCPF</sequence>
<dbReference type="EMBL" id="CP029077">
    <property type="protein sequence ID" value="QED23320.1"/>
    <property type="molecule type" value="Genomic_DNA"/>
</dbReference>
<evidence type="ECO:0000313" key="2">
    <source>
        <dbReference type="Proteomes" id="UP000321934"/>
    </source>
</evidence>
<dbReference type="AlphaFoldDB" id="A0A5B8XDK4"/>
<organism evidence="1 2">
    <name type="scientific">Candidatus Deianiraea vastatrix</name>
    <dbReference type="NCBI Taxonomy" id="2163644"/>
    <lineage>
        <taxon>Bacteria</taxon>
        <taxon>Pseudomonadati</taxon>
        <taxon>Pseudomonadota</taxon>
        <taxon>Alphaproteobacteria</taxon>
        <taxon>Rickettsiales</taxon>
        <taxon>Candidatus Deianiraeaceae</taxon>
        <taxon>Candidatus Deianiraea</taxon>
    </lineage>
</organism>
<reference evidence="1 2" key="1">
    <citation type="journal article" date="2019" name="ISME J.">
        <title>Deianiraea, an extracellular bacterium associated with the ciliate Paramecium, suggests an alternative scenario for the evolution of Rickettsiales.</title>
        <authorList>
            <person name="Castelli M."/>
            <person name="Sabaneyeva E."/>
            <person name="Lanzoni O."/>
            <person name="Lebedeva N."/>
            <person name="Floriano A.M."/>
            <person name="Gaiarsa S."/>
            <person name="Benken K."/>
            <person name="Modeo L."/>
            <person name="Bandi C."/>
            <person name="Potekhin A."/>
            <person name="Sassera D."/>
            <person name="Petroni G."/>
        </authorList>
    </citation>
    <scope>NUCLEOTIDE SEQUENCE [LARGE SCALE GENOMIC DNA]</scope>
    <source>
        <strain evidence="1">CyL4-1</strain>
    </source>
</reference>
<accession>A0A5B8XDK4</accession>
<protein>
    <submittedName>
        <fullName evidence="1">Uncharacterized protein</fullName>
    </submittedName>
</protein>
<evidence type="ECO:0000313" key="1">
    <source>
        <dbReference type="EMBL" id="QED23320.1"/>
    </source>
</evidence>
<name>A0A5B8XDK4_9RICK</name>
<proteinExistence type="predicted"/>
<dbReference type="Proteomes" id="UP000321934">
    <property type="component" value="Chromosome"/>
</dbReference>